<evidence type="ECO:0000313" key="24">
    <source>
        <dbReference type="Proteomes" id="UP000253551"/>
    </source>
</evidence>
<dbReference type="EC" id="3.2.1.1" evidence="4 19"/>
<dbReference type="SUPFAM" id="SSF51445">
    <property type="entry name" value="(Trans)glycosidases"/>
    <property type="match status" value="1"/>
</dbReference>
<feature type="signal peptide" evidence="20">
    <location>
        <begin position="1"/>
        <end position="20"/>
    </location>
</feature>
<dbReference type="Pfam" id="PF09260">
    <property type="entry name" value="A_amylase_dom_C"/>
    <property type="match status" value="1"/>
</dbReference>
<evidence type="ECO:0000256" key="16">
    <source>
        <dbReference type="PIRSR" id="PIRSR001024-4"/>
    </source>
</evidence>
<dbReference type="InterPro" id="IPR013777">
    <property type="entry name" value="A-amylase-like"/>
</dbReference>
<feature type="site" description="Transition state stabilizer" evidence="14">
    <location>
        <position position="307"/>
    </location>
</feature>
<organism evidence="23 24">
    <name type="scientific">Rhizopus stolonifer</name>
    <name type="common">Rhizopus nigricans</name>
    <dbReference type="NCBI Taxonomy" id="4846"/>
    <lineage>
        <taxon>Eukaryota</taxon>
        <taxon>Fungi</taxon>
        <taxon>Fungi incertae sedis</taxon>
        <taxon>Mucoromycota</taxon>
        <taxon>Mucoromycotina</taxon>
        <taxon>Mucoromycetes</taxon>
        <taxon>Mucorales</taxon>
        <taxon>Mucorineae</taxon>
        <taxon>Rhizopodaceae</taxon>
        <taxon>Rhizopus</taxon>
    </lineage>
</organism>
<dbReference type="InterPro" id="IPR015340">
    <property type="entry name" value="A_amylase_C_dom"/>
</dbReference>
<dbReference type="GO" id="GO:0004556">
    <property type="term" value="F:alpha-amylase activity"/>
    <property type="evidence" value="ECO:0007669"/>
    <property type="project" value="UniProtKB-UniRule"/>
</dbReference>
<keyword evidence="12 19" id="KW-0326">Glycosidase</keyword>
<feature type="binding site" evidence="15">
    <location>
        <position position="139"/>
    </location>
    <ligand>
        <name>Ca(2+)</name>
        <dbReference type="ChEBI" id="CHEBI:29108"/>
        <label>1</label>
    </ligand>
</feature>
<evidence type="ECO:0000256" key="12">
    <source>
        <dbReference type="ARBA" id="ARBA00023295"/>
    </source>
</evidence>
<keyword evidence="5 15" id="KW-0479">Metal-binding</keyword>
<dbReference type="Gene3D" id="2.60.40.1180">
    <property type="entry name" value="Golgi alpha-mannosidase II"/>
    <property type="match status" value="1"/>
</dbReference>
<dbReference type="PRINTS" id="PR00110">
    <property type="entry name" value="ALPHAAMYLASE"/>
</dbReference>
<evidence type="ECO:0000259" key="21">
    <source>
        <dbReference type="SMART" id="SM00632"/>
    </source>
</evidence>
<comment type="caution">
    <text evidence="23">The sequence shown here is derived from an EMBL/GenBank/DDBJ whole genome shotgun (WGS) entry which is preliminary data.</text>
</comment>
<dbReference type="PANTHER" id="PTHR10357">
    <property type="entry name" value="ALPHA-AMYLASE FAMILY MEMBER"/>
    <property type="match status" value="1"/>
</dbReference>
<dbReference type="EMBL" id="PJQM01000183">
    <property type="protein sequence ID" value="RCI06305.1"/>
    <property type="molecule type" value="Genomic_DNA"/>
</dbReference>
<proteinExistence type="inferred from homology"/>
<feature type="binding site" evidence="15">
    <location>
        <position position="220"/>
    </location>
    <ligand>
        <name>Ca(2+)</name>
        <dbReference type="ChEBI" id="CHEBI:29108"/>
        <label>1</label>
    </ligand>
</feature>
<feature type="chain" id="PRO_5016620743" description="Alpha-amylase" evidence="20">
    <location>
        <begin position="21"/>
        <end position="462"/>
    </location>
</feature>
<evidence type="ECO:0000256" key="1">
    <source>
        <dbReference type="ARBA" id="ARBA00000548"/>
    </source>
</evidence>
<feature type="binding site" evidence="15">
    <location>
        <position position="216"/>
    </location>
    <ligand>
        <name>Ca(2+)</name>
        <dbReference type="ChEBI" id="CHEBI:29108"/>
        <label>2</label>
    </ligand>
</feature>
<feature type="binding site" evidence="17">
    <location>
        <position position="101"/>
    </location>
    <ligand>
        <name>substrate</name>
    </ligand>
</feature>
<evidence type="ECO:0000256" key="14">
    <source>
        <dbReference type="PIRSR" id="PIRSR001024-2"/>
    </source>
</evidence>
<dbReference type="InterPro" id="IPR017853">
    <property type="entry name" value="GH"/>
</dbReference>
<evidence type="ECO:0000256" key="9">
    <source>
        <dbReference type="ARBA" id="ARBA00023157"/>
    </source>
</evidence>
<evidence type="ECO:0000256" key="8">
    <source>
        <dbReference type="ARBA" id="ARBA00022837"/>
    </source>
</evidence>
<dbReference type="PANTHER" id="PTHR10357:SF215">
    <property type="entry name" value="ALPHA-AMYLASE 1"/>
    <property type="match status" value="1"/>
</dbReference>
<dbReference type="SMART" id="SM00642">
    <property type="entry name" value="Aamy"/>
    <property type="match status" value="1"/>
</dbReference>
<reference evidence="23 24" key="1">
    <citation type="journal article" date="2018" name="G3 (Bethesda)">
        <title>Phylogenetic and Phylogenomic Definition of Rhizopus Species.</title>
        <authorList>
            <person name="Gryganskyi A.P."/>
            <person name="Golan J."/>
            <person name="Dolatabadi S."/>
            <person name="Mondo S."/>
            <person name="Robb S."/>
            <person name="Idnurm A."/>
            <person name="Muszewska A."/>
            <person name="Steczkiewicz K."/>
            <person name="Masonjones S."/>
            <person name="Liao H.L."/>
            <person name="Gajdeczka M.T."/>
            <person name="Anike F."/>
            <person name="Vuek A."/>
            <person name="Anishchenko I.M."/>
            <person name="Voigt K."/>
            <person name="de Hoog G.S."/>
            <person name="Smith M.E."/>
            <person name="Heitman J."/>
            <person name="Vilgalys R."/>
            <person name="Stajich J.E."/>
        </authorList>
    </citation>
    <scope>NUCLEOTIDE SEQUENCE [LARGE SCALE GENOMIC DNA]</scope>
    <source>
        <strain evidence="23 24">LSU 92-RS-03</strain>
    </source>
</reference>
<feature type="disulfide bond" evidence="16">
    <location>
        <begin position="55"/>
        <end position="62"/>
    </location>
</feature>
<sequence length="462" mass="51296">MKTFIKLLCGAFLLPFLIESKPVIKRATATDWENRVIYQLLTDRFAKSSDDTSNCSDLSNYCGGTFQGIINHLDYIAGMGFDAIWISPIPENRDGGYHGYWATNFSAINSHFGSSDDLKKLVSAAHDKNMYVMLDVVANHVGQPSSNGQYSGYTFDQSSQYHKACDIDYNDQNSVEQCWISGLPDLNTEDPKVVNKLNSIVKSWVSEYDFDGIRIDTVKHIRKDFWDDYVSAAGVFATGEVLDGNVNYVAPYQQHVPSLLNYPLYFPLNDVFTKASTMNRLQSGYADIQSASFTNMNHLINFIDNHDNPRLLSKSDQTLVKNALTYSMMVKGIPAMYYGTEQSFKGGSDPANREVLWTTGYSTTSDMYKFVTSLIKIRKNSGSAVTMGVYQNNNIYVFQRGKSLVVVNNYGSGSTNSITVKAGSFSNGASLVDVLSSKKVTVSNGSITFQLQNGNPAIFQSE</sequence>
<dbReference type="InterPro" id="IPR006047">
    <property type="entry name" value="GH13_cat_dom"/>
</dbReference>
<dbReference type="GO" id="GO:0005509">
    <property type="term" value="F:calcium ion binding"/>
    <property type="evidence" value="ECO:0007669"/>
    <property type="project" value="InterPro"/>
</dbReference>
<dbReference type="FunFam" id="3.20.20.80:FF:000120">
    <property type="entry name" value="Alpha-amylase A"/>
    <property type="match status" value="1"/>
</dbReference>
<dbReference type="AlphaFoldDB" id="A0A367KVU2"/>
<keyword evidence="8 15" id="KW-0106">Calcium</keyword>
<feature type="disulfide bond" evidence="16">
    <location>
        <begin position="165"/>
        <end position="178"/>
    </location>
</feature>
<dbReference type="InterPro" id="IPR006046">
    <property type="entry name" value="Alpha_amylase"/>
</dbReference>
<comment type="catalytic activity">
    <reaction evidence="1 19">
        <text>Endohydrolysis of (1-&gt;4)-alpha-D-glucosidic linkages in polysaccharides containing three or more (1-&gt;4)-alpha-linked D-glucose units.</text>
        <dbReference type="EC" id="3.2.1.1"/>
    </reaction>
</comment>
<keyword evidence="6 20" id="KW-0732">Signal</keyword>
<dbReference type="CDD" id="cd11319">
    <property type="entry name" value="AmyAc_euk_AmyA"/>
    <property type="match status" value="1"/>
</dbReference>
<name>A0A367KVU2_RHIST</name>
<keyword evidence="7 19" id="KW-0378">Hydrolase</keyword>
<evidence type="ECO:0000256" key="17">
    <source>
        <dbReference type="PIRSR" id="PIRSR001024-5"/>
    </source>
</evidence>
<dbReference type="OrthoDB" id="1740265at2759"/>
<keyword evidence="11 19" id="KW-0119">Carbohydrate metabolism</keyword>
<keyword evidence="9 16" id="KW-1015">Disulfide bond</keyword>
<feature type="binding site" evidence="17">
    <location>
        <position position="307"/>
    </location>
    <ligand>
        <name>substrate</name>
    </ligand>
</feature>
<feature type="binding site" evidence="17">
    <location>
        <position position="353"/>
    </location>
    <ligand>
        <name>substrate</name>
    </ligand>
</feature>
<evidence type="ECO:0000256" key="15">
    <source>
        <dbReference type="PIRSR" id="PIRSR001024-3"/>
    </source>
</evidence>
<feature type="domain" description="Glycosyl hydrolase family 13 catalytic" evidence="22">
    <location>
        <begin position="39"/>
        <end position="378"/>
    </location>
</feature>
<dbReference type="GO" id="GO:0016052">
    <property type="term" value="P:carbohydrate catabolic process"/>
    <property type="evidence" value="ECO:0007669"/>
    <property type="project" value="InterPro"/>
</dbReference>
<evidence type="ECO:0000256" key="7">
    <source>
        <dbReference type="ARBA" id="ARBA00022801"/>
    </source>
</evidence>
<evidence type="ECO:0000313" key="23">
    <source>
        <dbReference type="EMBL" id="RCI06305.1"/>
    </source>
</evidence>
<comment type="similarity">
    <text evidence="3 18">Belongs to the glycosyl hydrolase 13 family.</text>
</comment>
<dbReference type="SMART" id="SM00632">
    <property type="entry name" value="Aamy_C"/>
    <property type="match status" value="1"/>
</dbReference>
<dbReference type="PIRSF" id="PIRSF001024">
    <property type="entry name" value="Alph-amyl_fung"/>
    <property type="match status" value="1"/>
</dbReference>
<evidence type="ECO:0000256" key="3">
    <source>
        <dbReference type="ARBA" id="ARBA00008061"/>
    </source>
</evidence>
<feature type="binding site" evidence="15">
    <location>
        <position position="185"/>
    </location>
    <ligand>
        <name>Ca(2+)</name>
        <dbReference type="ChEBI" id="CHEBI:29108"/>
        <label>1</label>
    </ligand>
</feature>
<feature type="binding site" evidence="17">
    <location>
        <position position="214"/>
    </location>
    <ligand>
        <name>substrate</name>
    </ligand>
</feature>
<feature type="binding site" evidence="17">
    <location>
        <position position="140"/>
    </location>
    <ligand>
        <name>substrate</name>
    </ligand>
</feature>
<evidence type="ECO:0000256" key="10">
    <source>
        <dbReference type="ARBA" id="ARBA00023180"/>
    </source>
</evidence>
<evidence type="ECO:0000256" key="18">
    <source>
        <dbReference type="RuleBase" id="RU003615"/>
    </source>
</evidence>
<comment type="cofactor">
    <cofactor evidence="2">
        <name>Ca(2+)</name>
        <dbReference type="ChEBI" id="CHEBI:29108"/>
    </cofactor>
</comment>
<dbReference type="STRING" id="4846.A0A367KVU2"/>
<protein>
    <recommendedName>
        <fullName evidence="4 19">Alpha-amylase</fullName>
        <ecNumber evidence="4 19">3.2.1.1</ecNumber>
    </recommendedName>
</protein>
<evidence type="ECO:0000256" key="4">
    <source>
        <dbReference type="ARBA" id="ARBA00012595"/>
    </source>
</evidence>
<evidence type="ECO:0000256" key="6">
    <source>
        <dbReference type="ARBA" id="ARBA00022729"/>
    </source>
</evidence>
<feature type="binding site" evidence="17">
    <location>
        <position position="244"/>
    </location>
    <ligand>
        <name>substrate</name>
    </ligand>
</feature>
<feature type="domain" description="Alpha-amylase C-terminal" evidence="21">
    <location>
        <begin position="387"/>
        <end position="462"/>
    </location>
</feature>
<accession>A0A367KVU2</accession>
<dbReference type="InterPro" id="IPR013780">
    <property type="entry name" value="Glyco_hydro_b"/>
</dbReference>
<evidence type="ECO:0000256" key="11">
    <source>
        <dbReference type="ARBA" id="ARBA00023277"/>
    </source>
</evidence>
<evidence type="ECO:0000256" key="13">
    <source>
        <dbReference type="PIRSR" id="PIRSR001024-1"/>
    </source>
</evidence>
<dbReference type="InterPro" id="IPR031319">
    <property type="entry name" value="A-amylase_C"/>
</dbReference>
<feature type="active site" description="Proton donor" evidence="13">
    <location>
        <position position="240"/>
    </location>
</feature>
<evidence type="ECO:0000259" key="22">
    <source>
        <dbReference type="SMART" id="SM00642"/>
    </source>
</evidence>
<dbReference type="SUPFAM" id="SSF51011">
    <property type="entry name" value="Glycosyl hydrolase domain"/>
    <property type="match status" value="1"/>
</dbReference>
<feature type="binding site" evidence="15">
    <location>
        <position position="176"/>
    </location>
    <ligand>
        <name>Ca(2+)</name>
        <dbReference type="ChEBI" id="CHEBI:29108"/>
        <label>1</label>
    </ligand>
</feature>
<evidence type="ECO:0000256" key="2">
    <source>
        <dbReference type="ARBA" id="ARBA00001913"/>
    </source>
</evidence>
<dbReference type="Gene3D" id="3.20.20.80">
    <property type="entry name" value="Glycosidases"/>
    <property type="match status" value="1"/>
</dbReference>
<gene>
    <name evidence="23" type="ORF">CU098_013205</name>
</gene>
<evidence type="ECO:0000256" key="5">
    <source>
        <dbReference type="ARBA" id="ARBA00022723"/>
    </source>
</evidence>
<dbReference type="Pfam" id="PF00128">
    <property type="entry name" value="Alpha-amylase"/>
    <property type="match status" value="1"/>
</dbReference>
<keyword evidence="24" id="KW-1185">Reference proteome</keyword>
<keyword evidence="10" id="KW-0325">Glycoprotein</keyword>
<evidence type="ECO:0000256" key="20">
    <source>
        <dbReference type="SAM" id="SignalP"/>
    </source>
</evidence>
<feature type="active site" description="Nucleophile" evidence="13">
    <location>
        <position position="216"/>
    </location>
</feature>
<feature type="binding site" evidence="15">
    <location>
        <position position="240"/>
    </location>
    <ligand>
        <name>Ca(2+)</name>
        <dbReference type="ChEBI" id="CHEBI:29108"/>
        <label>2</label>
    </ligand>
</feature>
<dbReference type="Proteomes" id="UP000253551">
    <property type="component" value="Unassembled WGS sequence"/>
</dbReference>
<evidence type="ECO:0000256" key="19">
    <source>
        <dbReference type="RuleBase" id="RU361134"/>
    </source>
</evidence>